<organism evidence="1 2">
    <name type="scientific">Duganella lactea</name>
    <dbReference type="NCBI Taxonomy" id="2692173"/>
    <lineage>
        <taxon>Bacteria</taxon>
        <taxon>Pseudomonadati</taxon>
        <taxon>Pseudomonadota</taxon>
        <taxon>Betaproteobacteria</taxon>
        <taxon>Burkholderiales</taxon>
        <taxon>Oxalobacteraceae</taxon>
        <taxon>Telluria group</taxon>
        <taxon>Duganella</taxon>
    </lineage>
</organism>
<dbReference type="SUPFAM" id="SSF53335">
    <property type="entry name" value="S-adenosyl-L-methionine-dependent methyltransferases"/>
    <property type="match status" value="1"/>
</dbReference>
<dbReference type="GO" id="GO:0008168">
    <property type="term" value="F:methyltransferase activity"/>
    <property type="evidence" value="ECO:0007669"/>
    <property type="project" value="UniProtKB-KW"/>
</dbReference>
<dbReference type="InterPro" id="IPR029063">
    <property type="entry name" value="SAM-dependent_MTases_sf"/>
</dbReference>
<dbReference type="GO" id="GO:0032259">
    <property type="term" value="P:methylation"/>
    <property type="evidence" value="ECO:0007669"/>
    <property type="project" value="UniProtKB-KW"/>
</dbReference>
<evidence type="ECO:0000313" key="1">
    <source>
        <dbReference type="EMBL" id="MYM37219.1"/>
    </source>
</evidence>
<accession>A0ABW9VC63</accession>
<reference evidence="1 2" key="1">
    <citation type="submission" date="2019-12" db="EMBL/GenBank/DDBJ databases">
        <title>Novel species isolated from a subtropical stream in China.</title>
        <authorList>
            <person name="Lu H."/>
        </authorList>
    </citation>
    <scope>NUCLEOTIDE SEQUENCE [LARGE SCALE GENOMIC DNA]</scope>
    <source>
        <strain evidence="1 2">FT94W</strain>
    </source>
</reference>
<name>A0ABW9VC63_9BURK</name>
<dbReference type="Pfam" id="PF13489">
    <property type="entry name" value="Methyltransf_23"/>
    <property type="match status" value="1"/>
</dbReference>
<keyword evidence="1" id="KW-0489">Methyltransferase</keyword>
<dbReference type="Gene3D" id="3.40.50.150">
    <property type="entry name" value="Vaccinia Virus protein VP39"/>
    <property type="match status" value="1"/>
</dbReference>
<dbReference type="Proteomes" id="UP000449678">
    <property type="component" value="Unassembled WGS sequence"/>
</dbReference>
<dbReference type="PANTHER" id="PTHR43861:SF5">
    <property type="entry name" value="BLL5978 PROTEIN"/>
    <property type="match status" value="1"/>
</dbReference>
<protein>
    <submittedName>
        <fullName evidence="1">Methyltransferase domain-containing protein</fullName>
    </submittedName>
</protein>
<dbReference type="RefSeq" id="WP_160992560.1">
    <property type="nucleotide sequence ID" value="NZ_WWCO01000024.1"/>
</dbReference>
<keyword evidence="2" id="KW-1185">Reference proteome</keyword>
<comment type="caution">
    <text evidence="1">The sequence shown here is derived from an EMBL/GenBank/DDBJ whole genome shotgun (WGS) entry which is preliminary data.</text>
</comment>
<proteinExistence type="predicted"/>
<sequence length="284" mass="31398">MTNCIVCGNFTTRGLAPWHAICPVCRYESAALAPTINDAQAHERLNEADREAGLRAIRAENFRAIADAARAHARPGARTLLDVGCAHGWFLEQAGRHFEVLGMEPDQAVAARTGARGLAVRCGYFPDALRLDELFDVIVFNDVIEHIPDIGGALAACHARLRDDGLLVLNLPNSGGLFYRLAKLLTHCGWRQPFERLWQKGLPSPHVHYFNSANLTALLRRHGFRLQLRRELPAVRASGLLARLRCTGDSGALVQYASYAAVLCMLPLLRLFPSDIVVCLFRKE</sequence>
<keyword evidence="1" id="KW-0808">Transferase</keyword>
<dbReference type="CDD" id="cd02440">
    <property type="entry name" value="AdoMet_MTases"/>
    <property type="match status" value="1"/>
</dbReference>
<dbReference type="PANTHER" id="PTHR43861">
    <property type="entry name" value="TRANS-ACONITATE 2-METHYLTRANSFERASE-RELATED"/>
    <property type="match status" value="1"/>
</dbReference>
<gene>
    <name evidence="1" type="ORF">GTP38_23100</name>
</gene>
<dbReference type="EMBL" id="WWCO01000024">
    <property type="protein sequence ID" value="MYM37219.1"/>
    <property type="molecule type" value="Genomic_DNA"/>
</dbReference>
<evidence type="ECO:0000313" key="2">
    <source>
        <dbReference type="Proteomes" id="UP000449678"/>
    </source>
</evidence>